<evidence type="ECO:0000313" key="3">
    <source>
        <dbReference type="Proteomes" id="UP001486808"/>
    </source>
</evidence>
<gene>
    <name evidence="2" type="ORF">NBRC116187_26320</name>
</gene>
<evidence type="ECO:0000313" key="2">
    <source>
        <dbReference type="EMBL" id="GAA6132272.1"/>
    </source>
</evidence>
<organism evidence="2 3">
    <name type="scientific">Halopseudomonas sabulinigri</name>
    <dbReference type="NCBI Taxonomy" id="472181"/>
    <lineage>
        <taxon>Bacteria</taxon>
        <taxon>Pseudomonadati</taxon>
        <taxon>Pseudomonadota</taxon>
        <taxon>Gammaproteobacteria</taxon>
        <taxon>Pseudomonadales</taxon>
        <taxon>Pseudomonadaceae</taxon>
        <taxon>Halopseudomonas</taxon>
    </lineage>
</organism>
<feature type="transmembrane region" description="Helical" evidence="1">
    <location>
        <begin position="70"/>
        <end position="91"/>
    </location>
</feature>
<evidence type="ECO:0008006" key="4">
    <source>
        <dbReference type="Google" id="ProtNLM"/>
    </source>
</evidence>
<feature type="transmembrane region" description="Helical" evidence="1">
    <location>
        <begin position="35"/>
        <end position="58"/>
    </location>
</feature>
<keyword evidence="1" id="KW-1133">Transmembrane helix</keyword>
<keyword evidence="3" id="KW-1185">Reference proteome</keyword>
<keyword evidence="1" id="KW-0812">Transmembrane</keyword>
<accession>A0ABP9ZS30</accession>
<reference evidence="2 3" key="1">
    <citation type="submission" date="2024-04" db="EMBL/GenBank/DDBJ databases">
        <title>Draft genome sequence of Halopseudomonas sabulinigri NBRC 116187.</title>
        <authorList>
            <person name="Miyakawa T."/>
            <person name="Kusuya Y."/>
            <person name="Miura T."/>
        </authorList>
    </citation>
    <scope>NUCLEOTIDE SEQUENCE [LARGE SCALE GENOMIC DNA]</scope>
    <source>
        <strain evidence="2 3">4NH20-0042</strain>
    </source>
</reference>
<comment type="caution">
    <text evidence="2">The sequence shown here is derived from an EMBL/GenBank/DDBJ whole genome shotgun (WGS) entry which is preliminary data.</text>
</comment>
<feature type="transmembrane region" description="Helical" evidence="1">
    <location>
        <begin position="103"/>
        <end position="121"/>
    </location>
</feature>
<keyword evidence="1" id="KW-0472">Membrane</keyword>
<proteinExistence type="predicted"/>
<dbReference type="Proteomes" id="UP001486808">
    <property type="component" value="Unassembled WGS sequence"/>
</dbReference>
<protein>
    <recommendedName>
        <fullName evidence="4">Transmembrane protein</fullName>
    </recommendedName>
</protein>
<name>A0ABP9ZS30_9GAMM</name>
<dbReference type="EMBL" id="BAABWD010000003">
    <property type="protein sequence ID" value="GAA6132272.1"/>
    <property type="molecule type" value="Genomic_DNA"/>
</dbReference>
<evidence type="ECO:0000256" key="1">
    <source>
        <dbReference type="SAM" id="Phobius"/>
    </source>
</evidence>
<feature type="transmembrane region" description="Helical" evidence="1">
    <location>
        <begin position="7"/>
        <end position="29"/>
    </location>
</feature>
<sequence length="125" mass="14037">MMARYRFIYQFGLTMLAYLLSVVVSSQLLTTPHGAFLSIAVALLPVPFLCLMATAVVRQLRRMDELGQRIQLEALGLAFVGSALITFSYGFLETAGFPRLSMFYVWPLMGSMWALGCVLGVRRYR</sequence>